<comment type="caution">
    <text evidence="1">The sequence shown here is derived from an EMBL/GenBank/DDBJ whole genome shotgun (WGS) entry which is preliminary data.</text>
</comment>
<accession>A0A103ZR88</accession>
<protein>
    <submittedName>
        <fullName evidence="1">Uncharacterized protein</fullName>
    </submittedName>
</protein>
<organism evidence="1 2">
    <name type="scientific">Burkholderia cepacia</name>
    <name type="common">Pseudomonas cepacia</name>
    <dbReference type="NCBI Taxonomy" id="292"/>
    <lineage>
        <taxon>Bacteria</taxon>
        <taxon>Pseudomonadati</taxon>
        <taxon>Pseudomonadota</taxon>
        <taxon>Betaproteobacteria</taxon>
        <taxon>Burkholderiales</taxon>
        <taxon>Burkholderiaceae</taxon>
        <taxon>Burkholderia</taxon>
        <taxon>Burkholderia cepacia complex</taxon>
    </lineage>
</organism>
<dbReference type="Proteomes" id="UP000069001">
    <property type="component" value="Unassembled WGS sequence"/>
</dbReference>
<evidence type="ECO:0000313" key="2">
    <source>
        <dbReference type="Proteomes" id="UP000069001"/>
    </source>
</evidence>
<proteinExistence type="predicted"/>
<evidence type="ECO:0000313" key="1">
    <source>
        <dbReference type="EMBL" id="KVK84638.1"/>
    </source>
</evidence>
<gene>
    <name evidence="1" type="ORF">WS90_11715</name>
</gene>
<sequence>MTAIYDTIVWLQSDTSAKQFPIVEFSADTDVATLGWVSLTSTVRPEIVVTQVTVDEFRAIAHGTDGYLAVENRVNAVLERFDLKCSWLAHVEEVTPSVNGASFQAFRNKCRRPKLFFRDILHTDSFAQEVGRTTRAEFERNGGKVIVLQ</sequence>
<name>A0A103ZR88_BURCE</name>
<dbReference type="AlphaFoldDB" id="A0A103ZR88"/>
<dbReference type="EMBL" id="LOYH01000037">
    <property type="protein sequence ID" value="KVK84638.1"/>
    <property type="molecule type" value="Genomic_DNA"/>
</dbReference>
<dbReference type="RefSeq" id="WP_059729260.1">
    <property type="nucleotide sequence ID" value="NZ_LOYH01000037.1"/>
</dbReference>
<reference evidence="1 2" key="1">
    <citation type="submission" date="2015-11" db="EMBL/GenBank/DDBJ databases">
        <title>Expanding the genomic diversity of Burkholderia species for the development of highly accurate diagnostics.</title>
        <authorList>
            <person name="Sahl J."/>
            <person name="Keim P."/>
            <person name="Wagner D."/>
        </authorList>
    </citation>
    <scope>NUCLEOTIDE SEQUENCE [LARGE SCALE GENOMIC DNA]</scope>
    <source>
        <strain evidence="1 2">MSMB1302</strain>
    </source>
</reference>